<dbReference type="EMBL" id="MU865667">
    <property type="protein sequence ID" value="KAK4220681.1"/>
    <property type="molecule type" value="Genomic_DNA"/>
</dbReference>
<evidence type="ECO:0000313" key="1">
    <source>
        <dbReference type="EMBL" id="KAK4220681.1"/>
    </source>
</evidence>
<reference evidence="1" key="2">
    <citation type="submission" date="2023-05" db="EMBL/GenBank/DDBJ databases">
        <authorList>
            <consortium name="Lawrence Berkeley National Laboratory"/>
            <person name="Steindorff A."/>
            <person name="Hensen N."/>
            <person name="Bonometti L."/>
            <person name="Westerberg I."/>
            <person name="Brannstrom I.O."/>
            <person name="Guillou S."/>
            <person name="Cros-Aarteil S."/>
            <person name="Calhoun S."/>
            <person name="Haridas S."/>
            <person name="Kuo A."/>
            <person name="Mondo S."/>
            <person name="Pangilinan J."/>
            <person name="Riley R."/>
            <person name="Labutti K."/>
            <person name="Andreopoulos B."/>
            <person name="Lipzen A."/>
            <person name="Chen C."/>
            <person name="Yanf M."/>
            <person name="Daum C."/>
            <person name="Ng V."/>
            <person name="Clum A."/>
            <person name="Ohm R."/>
            <person name="Martin F."/>
            <person name="Silar P."/>
            <person name="Natvig D."/>
            <person name="Lalanne C."/>
            <person name="Gautier V."/>
            <person name="Ament-Velasquez S.L."/>
            <person name="Kruys A."/>
            <person name="Hutchinson M.I."/>
            <person name="Powell A.J."/>
            <person name="Barry K."/>
            <person name="Miller A.N."/>
            <person name="Grigoriev I.V."/>
            <person name="Debuchy R."/>
            <person name="Gladieux P."/>
            <person name="Thoren M.H."/>
            <person name="Johannesson H."/>
        </authorList>
    </citation>
    <scope>NUCLEOTIDE SEQUENCE</scope>
    <source>
        <strain evidence="1">CBS 990.96</strain>
    </source>
</reference>
<name>A0AAN6YME8_9PEZI</name>
<evidence type="ECO:0000313" key="2">
    <source>
        <dbReference type="Proteomes" id="UP001301958"/>
    </source>
</evidence>
<gene>
    <name evidence="1" type="ORF">QBC38DRAFT_525341</name>
</gene>
<protein>
    <submittedName>
        <fullName evidence="1">Uncharacterized protein</fullName>
    </submittedName>
</protein>
<reference evidence="1" key="1">
    <citation type="journal article" date="2023" name="Mol. Phylogenet. Evol.">
        <title>Genome-scale phylogeny and comparative genomics of the fungal order Sordariales.</title>
        <authorList>
            <person name="Hensen N."/>
            <person name="Bonometti L."/>
            <person name="Westerberg I."/>
            <person name="Brannstrom I.O."/>
            <person name="Guillou S."/>
            <person name="Cros-Aarteil S."/>
            <person name="Calhoun S."/>
            <person name="Haridas S."/>
            <person name="Kuo A."/>
            <person name="Mondo S."/>
            <person name="Pangilinan J."/>
            <person name="Riley R."/>
            <person name="LaButti K."/>
            <person name="Andreopoulos B."/>
            <person name="Lipzen A."/>
            <person name="Chen C."/>
            <person name="Yan M."/>
            <person name="Daum C."/>
            <person name="Ng V."/>
            <person name="Clum A."/>
            <person name="Steindorff A."/>
            <person name="Ohm R.A."/>
            <person name="Martin F."/>
            <person name="Silar P."/>
            <person name="Natvig D.O."/>
            <person name="Lalanne C."/>
            <person name="Gautier V."/>
            <person name="Ament-Velasquez S.L."/>
            <person name="Kruys A."/>
            <person name="Hutchinson M.I."/>
            <person name="Powell A.J."/>
            <person name="Barry K."/>
            <person name="Miller A.N."/>
            <person name="Grigoriev I.V."/>
            <person name="Debuchy R."/>
            <person name="Gladieux P."/>
            <person name="Hiltunen Thoren M."/>
            <person name="Johannesson H."/>
        </authorList>
    </citation>
    <scope>NUCLEOTIDE SEQUENCE</scope>
    <source>
        <strain evidence="1">CBS 990.96</strain>
    </source>
</reference>
<organism evidence="1 2">
    <name type="scientific">Podospora fimiseda</name>
    <dbReference type="NCBI Taxonomy" id="252190"/>
    <lineage>
        <taxon>Eukaryota</taxon>
        <taxon>Fungi</taxon>
        <taxon>Dikarya</taxon>
        <taxon>Ascomycota</taxon>
        <taxon>Pezizomycotina</taxon>
        <taxon>Sordariomycetes</taxon>
        <taxon>Sordariomycetidae</taxon>
        <taxon>Sordariales</taxon>
        <taxon>Podosporaceae</taxon>
        <taxon>Podospora</taxon>
    </lineage>
</organism>
<keyword evidence="2" id="KW-1185">Reference proteome</keyword>
<feature type="non-terminal residue" evidence="1">
    <location>
        <position position="1"/>
    </location>
</feature>
<comment type="caution">
    <text evidence="1">The sequence shown here is derived from an EMBL/GenBank/DDBJ whole genome shotgun (WGS) entry which is preliminary data.</text>
</comment>
<sequence length="116" mass="12527">LSETLATTFDYPVKLPFGVLPCSLYPPLVQVITGILSPDIHGIQFPGREEPAIADLPAWPDGKKCVLFEADGRPCGYIQQTRYGIQKHCREAHGWVNRRARGGKPGTVAAGGKGEA</sequence>
<accession>A0AAN6YME8</accession>
<proteinExistence type="predicted"/>
<dbReference type="AlphaFoldDB" id="A0AAN6YME8"/>
<dbReference type="Proteomes" id="UP001301958">
    <property type="component" value="Unassembled WGS sequence"/>
</dbReference>